<evidence type="ECO:0000256" key="1">
    <source>
        <dbReference type="SAM" id="MobiDB-lite"/>
    </source>
</evidence>
<dbReference type="PANTHER" id="PTHR34978">
    <property type="entry name" value="POSSIBLE SENSOR-TRANSDUCER PROTEIN BLAR"/>
    <property type="match status" value="1"/>
</dbReference>
<feature type="domain" description="Peptidase M56" evidence="3">
    <location>
        <begin position="58"/>
        <end position="309"/>
    </location>
</feature>
<feature type="transmembrane region" description="Helical" evidence="2">
    <location>
        <begin position="20"/>
        <end position="40"/>
    </location>
</feature>
<keyword evidence="5" id="KW-1185">Reference proteome</keyword>
<dbReference type="InterPro" id="IPR052173">
    <property type="entry name" value="Beta-lactam_resp_regulator"/>
</dbReference>
<keyword evidence="2" id="KW-0472">Membrane</keyword>
<evidence type="ECO:0000313" key="5">
    <source>
        <dbReference type="Proteomes" id="UP000198356"/>
    </source>
</evidence>
<feature type="region of interest" description="Disordered" evidence="1">
    <location>
        <begin position="404"/>
        <end position="451"/>
    </location>
</feature>
<dbReference type="RefSeq" id="WP_089409165.1">
    <property type="nucleotide sequence ID" value="NZ_FZOU01000005.1"/>
</dbReference>
<dbReference type="InterPro" id="IPR008756">
    <property type="entry name" value="Peptidase_M56"/>
</dbReference>
<feature type="compositionally biased region" description="Low complexity" evidence="1">
    <location>
        <begin position="423"/>
        <end position="451"/>
    </location>
</feature>
<dbReference type="Gene3D" id="3.30.2010.10">
    <property type="entry name" value="Metalloproteases ('zincins'), catalytic domain"/>
    <property type="match status" value="1"/>
</dbReference>
<dbReference type="EMBL" id="FZOU01000005">
    <property type="protein sequence ID" value="SNT19486.1"/>
    <property type="molecule type" value="Genomic_DNA"/>
</dbReference>
<accession>A0A239KMA2</accession>
<feature type="transmembrane region" description="Helical" evidence="2">
    <location>
        <begin position="52"/>
        <end position="72"/>
    </location>
</feature>
<keyword evidence="2" id="KW-0812">Transmembrane</keyword>
<evidence type="ECO:0000259" key="3">
    <source>
        <dbReference type="Pfam" id="PF05569"/>
    </source>
</evidence>
<keyword evidence="2" id="KW-1133">Transmembrane helix</keyword>
<protein>
    <submittedName>
        <fullName evidence="4">BlaR1 peptidase M56</fullName>
    </submittedName>
</protein>
<evidence type="ECO:0000256" key="2">
    <source>
        <dbReference type="SAM" id="Phobius"/>
    </source>
</evidence>
<dbReference type="OrthoDB" id="15218at2"/>
<sequence>MNTGSLILSGWLSRAELVALGWTLLHFCWQGTAVAVAYTLLDRMTSRAAAPVRYATALLALAMMPVAAALTFTDQLHMARLQTANPARTVTLPATYTPSVDSEASQTPQQAFQAVADLALETTFEAHQELAARAERAMPYIDALWLVGMLLLTLRSLGGWWQLHQMRRRARGLVPLAVQAAFDRVRVRLRAGRRVALRISDEVISPLAMGVWRATVILPVSAVVRLPMEELEAVLAHELGHIQRWDYLCNLAQTAIESVLFFHPSVWWLSRIVRERRELCCDAIAARSCADPVVYARALLQLEEHRAERRIDLPLAMAIDGCGTSLLSRIKQVLGEDAPMESRMTSGVRVAAAAGVVMALLLSSKVSTALAAPVAEPAPQVSAVQVALPAPQVPAPLAPEPAAPAVPAPPVPGEVSIAPAAPESAGSFSTTFSSTSHSESGKSSSTTSTTMTKTVNDSEVAAALDAAMPALAAYKADGGAQFARLQPMLMQMDARMKADPAMPKGMAYLDQMRDAGYAFDLNSDLDKIIELKALGVTPAFAKGMASLGLGKPSVRELTSLKALGVTPEYAQQLKQSGLTPKDFRELSNDRALGITPEYVAGMRQKGFTGLSGHDLMTLKAQGMTPEYAGWLKQQFPQAGMDELSRAVVFHFDDKFVAAAKAHGYDTNDLNKMLKLKLSGLLDE</sequence>
<name>A0A239KMA2_9BACT</name>
<dbReference type="Proteomes" id="UP000198356">
    <property type="component" value="Unassembled WGS sequence"/>
</dbReference>
<dbReference type="PANTHER" id="PTHR34978:SF3">
    <property type="entry name" value="SLR0241 PROTEIN"/>
    <property type="match status" value="1"/>
</dbReference>
<dbReference type="AlphaFoldDB" id="A0A239KMA2"/>
<proteinExistence type="predicted"/>
<evidence type="ECO:0000313" key="4">
    <source>
        <dbReference type="EMBL" id="SNT19486.1"/>
    </source>
</evidence>
<dbReference type="CDD" id="cd07341">
    <property type="entry name" value="M56_BlaR1_MecR1_like"/>
    <property type="match status" value="1"/>
</dbReference>
<dbReference type="Pfam" id="PF05569">
    <property type="entry name" value="Peptidase_M56"/>
    <property type="match status" value="1"/>
</dbReference>
<reference evidence="4 5" key="1">
    <citation type="submission" date="2017-06" db="EMBL/GenBank/DDBJ databases">
        <authorList>
            <person name="Kim H.J."/>
            <person name="Triplett B.A."/>
        </authorList>
    </citation>
    <scope>NUCLEOTIDE SEQUENCE [LARGE SCALE GENOMIC DNA]</scope>
    <source>
        <strain evidence="4 5">DSM 18704</strain>
    </source>
</reference>
<organism evidence="4 5">
    <name type="scientific">Granulicella rosea</name>
    <dbReference type="NCBI Taxonomy" id="474952"/>
    <lineage>
        <taxon>Bacteria</taxon>
        <taxon>Pseudomonadati</taxon>
        <taxon>Acidobacteriota</taxon>
        <taxon>Terriglobia</taxon>
        <taxon>Terriglobales</taxon>
        <taxon>Acidobacteriaceae</taxon>
        <taxon>Granulicella</taxon>
    </lineage>
</organism>
<gene>
    <name evidence="4" type="ORF">SAMN05421770_10579</name>
</gene>